<keyword evidence="3" id="KW-1185">Reference proteome</keyword>
<evidence type="ECO:0000256" key="1">
    <source>
        <dbReference type="SAM" id="MobiDB-lite"/>
    </source>
</evidence>
<gene>
    <name evidence="2" type="ORF">MRATA1EN1_LOCUS19389</name>
</gene>
<feature type="region of interest" description="Disordered" evidence="1">
    <location>
        <begin position="58"/>
        <end position="90"/>
    </location>
</feature>
<evidence type="ECO:0000313" key="2">
    <source>
        <dbReference type="EMBL" id="CAI9170427.1"/>
    </source>
</evidence>
<protein>
    <submittedName>
        <fullName evidence="2">Uncharacterized protein</fullName>
    </submittedName>
</protein>
<dbReference type="EMBL" id="OX459939">
    <property type="protein sequence ID" value="CAI9170427.1"/>
    <property type="molecule type" value="Genomic_DNA"/>
</dbReference>
<sequence>MRRRLLLSRGSFWRKVSCGLERASPQGGAHEAPRAETTLLARAVLSVSASAGGVREGRVCALQKDHPNPTDTRREPGAPRNWSGASPQYS</sequence>
<name>A0ABN8ZC82_RANTA</name>
<feature type="compositionally biased region" description="Basic and acidic residues" evidence="1">
    <location>
        <begin position="58"/>
        <end position="77"/>
    </location>
</feature>
<reference evidence="2" key="1">
    <citation type="submission" date="2023-04" db="EMBL/GenBank/DDBJ databases">
        <authorList>
            <consortium name="ELIXIR-Norway"/>
        </authorList>
    </citation>
    <scope>NUCLEOTIDE SEQUENCE [LARGE SCALE GENOMIC DNA]</scope>
</reference>
<evidence type="ECO:0000313" key="3">
    <source>
        <dbReference type="Proteomes" id="UP001176941"/>
    </source>
</evidence>
<accession>A0ABN8ZC82</accession>
<organism evidence="2 3">
    <name type="scientific">Rangifer tarandus platyrhynchus</name>
    <name type="common">Svalbard reindeer</name>
    <dbReference type="NCBI Taxonomy" id="3082113"/>
    <lineage>
        <taxon>Eukaryota</taxon>
        <taxon>Metazoa</taxon>
        <taxon>Chordata</taxon>
        <taxon>Craniata</taxon>
        <taxon>Vertebrata</taxon>
        <taxon>Euteleostomi</taxon>
        <taxon>Mammalia</taxon>
        <taxon>Eutheria</taxon>
        <taxon>Laurasiatheria</taxon>
        <taxon>Artiodactyla</taxon>
        <taxon>Ruminantia</taxon>
        <taxon>Pecora</taxon>
        <taxon>Cervidae</taxon>
        <taxon>Odocoileinae</taxon>
        <taxon>Rangifer</taxon>
    </lineage>
</organism>
<dbReference type="Proteomes" id="UP001176941">
    <property type="component" value="Chromosome 3"/>
</dbReference>
<proteinExistence type="predicted"/>